<feature type="transmembrane region" description="Helical" evidence="1">
    <location>
        <begin position="33"/>
        <end position="55"/>
    </location>
</feature>
<evidence type="ECO:0000313" key="2">
    <source>
        <dbReference type="EMBL" id="QLH84881.1"/>
    </source>
</evidence>
<evidence type="ECO:0000256" key="1">
    <source>
        <dbReference type="SAM" id="Phobius"/>
    </source>
</evidence>
<reference evidence="2 3" key="1">
    <citation type="submission" date="2020-07" db="EMBL/GenBank/DDBJ databases">
        <title>Halosimplex litoreum sp. nov. and Halosimplex rubrum sp. nov., isolated from different salt environments.</title>
        <authorList>
            <person name="Cui H."/>
        </authorList>
    </citation>
    <scope>NUCLEOTIDE SEQUENCE [LARGE SCALE GENOMIC DNA]</scope>
    <source>
        <strain evidence="2 3">R2</strain>
    </source>
</reference>
<feature type="transmembrane region" description="Helical" evidence="1">
    <location>
        <begin position="94"/>
        <end position="116"/>
    </location>
</feature>
<dbReference type="EMBL" id="CP058909">
    <property type="protein sequence ID" value="QLH84881.1"/>
    <property type="molecule type" value="Genomic_DNA"/>
</dbReference>
<gene>
    <name evidence="2" type="ORF">HZS54_02040</name>
</gene>
<name>A0A7D5PC97_9EURY</name>
<accession>A0A7D5PC97</accession>
<dbReference type="Pfam" id="PF19545">
    <property type="entry name" value="DUF6069"/>
    <property type="match status" value="1"/>
</dbReference>
<feature type="transmembrane region" description="Helical" evidence="1">
    <location>
        <begin position="67"/>
        <end position="88"/>
    </location>
</feature>
<dbReference type="InterPro" id="IPR045713">
    <property type="entry name" value="DUF6069"/>
</dbReference>
<evidence type="ECO:0000313" key="3">
    <source>
        <dbReference type="Proteomes" id="UP000509346"/>
    </source>
</evidence>
<organism evidence="2 3">
    <name type="scientific">Halosimplex pelagicum</name>
    <dbReference type="NCBI Taxonomy" id="869886"/>
    <lineage>
        <taxon>Archaea</taxon>
        <taxon>Methanobacteriati</taxon>
        <taxon>Methanobacteriota</taxon>
        <taxon>Stenosarchaea group</taxon>
        <taxon>Halobacteria</taxon>
        <taxon>Halobacteriales</taxon>
        <taxon>Haloarculaceae</taxon>
        <taxon>Halosimplex</taxon>
    </lineage>
</organism>
<dbReference type="Proteomes" id="UP000509346">
    <property type="component" value="Chromosome"/>
</dbReference>
<keyword evidence="1" id="KW-1133">Transmembrane helix</keyword>
<keyword evidence="1" id="KW-0812">Transmembrane</keyword>
<dbReference type="KEGG" id="hpel:HZS54_02040"/>
<protein>
    <submittedName>
        <fullName evidence="2">Uncharacterized protein</fullName>
    </submittedName>
</protein>
<sequence>MRAVLAAILAAAANAGLVATAQAVGIAPGFRALTYPPVVFLSVLGALGAAGVYALLRRRVAEPAATFRKVAVATLVLSFVPDLALLAADPAATPAGVVVLMVMHVVVAAVAVELLVSWRGER</sequence>
<proteinExistence type="predicted"/>
<dbReference type="AlphaFoldDB" id="A0A7D5PC97"/>
<keyword evidence="1" id="KW-0472">Membrane</keyword>
<keyword evidence="3" id="KW-1185">Reference proteome</keyword>